<accession>A0A0E9RIT7</accession>
<name>A0A0E9RIT7_ANGAN</name>
<organism evidence="1">
    <name type="scientific">Anguilla anguilla</name>
    <name type="common">European freshwater eel</name>
    <name type="synonym">Muraena anguilla</name>
    <dbReference type="NCBI Taxonomy" id="7936"/>
    <lineage>
        <taxon>Eukaryota</taxon>
        <taxon>Metazoa</taxon>
        <taxon>Chordata</taxon>
        <taxon>Craniata</taxon>
        <taxon>Vertebrata</taxon>
        <taxon>Euteleostomi</taxon>
        <taxon>Actinopterygii</taxon>
        <taxon>Neopterygii</taxon>
        <taxon>Teleostei</taxon>
        <taxon>Anguilliformes</taxon>
        <taxon>Anguillidae</taxon>
        <taxon>Anguilla</taxon>
    </lineage>
</organism>
<dbReference type="EMBL" id="GBXM01079558">
    <property type="protein sequence ID" value="JAH29019.1"/>
    <property type="molecule type" value="Transcribed_RNA"/>
</dbReference>
<proteinExistence type="predicted"/>
<dbReference type="AlphaFoldDB" id="A0A0E9RIT7"/>
<reference evidence="1" key="2">
    <citation type="journal article" date="2015" name="Fish Shellfish Immunol.">
        <title>Early steps in the European eel (Anguilla anguilla)-Vibrio vulnificus interaction in the gills: Role of the RtxA13 toxin.</title>
        <authorList>
            <person name="Callol A."/>
            <person name="Pajuelo D."/>
            <person name="Ebbesson L."/>
            <person name="Teles M."/>
            <person name="MacKenzie S."/>
            <person name="Amaro C."/>
        </authorList>
    </citation>
    <scope>NUCLEOTIDE SEQUENCE</scope>
</reference>
<reference evidence="1" key="1">
    <citation type="submission" date="2014-11" db="EMBL/GenBank/DDBJ databases">
        <authorList>
            <person name="Amaro Gonzalez C."/>
        </authorList>
    </citation>
    <scope>NUCLEOTIDE SEQUENCE</scope>
</reference>
<protein>
    <submittedName>
        <fullName evidence="1">Uncharacterized protein</fullName>
    </submittedName>
</protein>
<sequence>MAGDLVGMVPKTNTIFGNTRIIAFSPNVFSSQIWPLFGF</sequence>
<evidence type="ECO:0000313" key="1">
    <source>
        <dbReference type="EMBL" id="JAH29019.1"/>
    </source>
</evidence>